<feature type="chain" id="PRO_5016803699" evidence="1">
    <location>
        <begin position="30"/>
        <end position="129"/>
    </location>
</feature>
<dbReference type="Proteomes" id="UP000254958">
    <property type="component" value="Unassembled WGS sequence"/>
</dbReference>
<name>A0A370FWY2_GLULI</name>
<organism evidence="2 3">
    <name type="scientific">Gluconacetobacter liquefaciens</name>
    <name type="common">Acetobacter liquefaciens</name>
    <dbReference type="NCBI Taxonomy" id="89584"/>
    <lineage>
        <taxon>Bacteria</taxon>
        <taxon>Pseudomonadati</taxon>
        <taxon>Pseudomonadota</taxon>
        <taxon>Alphaproteobacteria</taxon>
        <taxon>Acetobacterales</taxon>
        <taxon>Acetobacteraceae</taxon>
        <taxon>Gluconacetobacter</taxon>
    </lineage>
</organism>
<reference evidence="2 3" key="1">
    <citation type="submission" date="2018-07" db="EMBL/GenBank/DDBJ databases">
        <title>Genomic Encyclopedia of Type Strains, Phase IV (KMG-IV): sequencing the most valuable type-strain genomes for metagenomic binning, comparative biology and taxonomic classification.</title>
        <authorList>
            <person name="Goeker M."/>
        </authorList>
    </citation>
    <scope>NUCLEOTIDE SEQUENCE [LARGE SCALE GENOMIC DNA]</scope>
    <source>
        <strain evidence="2 3">DSM 5603</strain>
    </source>
</reference>
<evidence type="ECO:0000313" key="2">
    <source>
        <dbReference type="EMBL" id="RDI36151.1"/>
    </source>
</evidence>
<dbReference type="EMBL" id="QQAW01000012">
    <property type="protein sequence ID" value="RDI36151.1"/>
    <property type="molecule type" value="Genomic_DNA"/>
</dbReference>
<gene>
    <name evidence="2" type="ORF">C7453_11232</name>
</gene>
<proteinExistence type="predicted"/>
<accession>A0A370FWY2</accession>
<feature type="signal peptide" evidence="1">
    <location>
        <begin position="1"/>
        <end position="29"/>
    </location>
</feature>
<comment type="caution">
    <text evidence="2">The sequence shown here is derived from an EMBL/GenBank/DDBJ whole genome shotgun (WGS) entry which is preliminary data.</text>
</comment>
<evidence type="ECO:0000256" key="1">
    <source>
        <dbReference type="SAM" id="SignalP"/>
    </source>
</evidence>
<keyword evidence="1" id="KW-0732">Signal</keyword>
<dbReference type="RefSeq" id="WP_245949103.1">
    <property type="nucleotide sequence ID" value="NZ_BJMI01000021.1"/>
</dbReference>
<dbReference type="AlphaFoldDB" id="A0A370FWY2"/>
<keyword evidence="3" id="KW-1185">Reference proteome</keyword>
<evidence type="ECO:0000313" key="3">
    <source>
        <dbReference type="Proteomes" id="UP000254958"/>
    </source>
</evidence>
<sequence>MTIRNCLLAFAMPITVLAGLSIAMPVARAADDACAQSGTQSKAPGWDVAGRLAQREDCLAGRGQAYRDGVTKGVQQRVQSGRNTVNAVRNMPQTQMDRVRAAGTTEQNSLNALGQKTRTNAASVLTGGL</sequence>
<protein>
    <submittedName>
        <fullName evidence="2">Uncharacterized protein</fullName>
    </submittedName>
</protein>